<dbReference type="AlphaFoldDB" id="A0A2I0AF43"/>
<evidence type="ECO:0000256" key="1">
    <source>
        <dbReference type="SAM" id="SignalP"/>
    </source>
</evidence>
<gene>
    <name evidence="2" type="ORF">AXF42_Ash018145</name>
</gene>
<dbReference type="EMBL" id="KZ451984">
    <property type="protein sequence ID" value="PKA54135.1"/>
    <property type="molecule type" value="Genomic_DNA"/>
</dbReference>
<feature type="chain" id="PRO_5014166547" evidence="1">
    <location>
        <begin position="34"/>
        <end position="147"/>
    </location>
</feature>
<accession>A0A2I0AF43</accession>
<evidence type="ECO:0000313" key="2">
    <source>
        <dbReference type="EMBL" id="PKA54135.1"/>
    </source>
</evidence>
<organism evidence="2 3">
    <name type="scientific">Apostasia shenzhenica</name>
    <dbReference type="NCBI Taxonomy" id="1088818"/>
    <lineage>
        <taxon>Eukaryota</taxon>
        <taxon>Viridiplantae</taxon>
        <taxon>Streptophyta</taxon>
        <taxon>Embryophyta</taxon>
        <taxon>Tracheophyta</taxon>
        <taxon>Spermatophyta</taxon>
        <taxon>Magnoliopsida</taxon>
        <taxon>Liliopsida</taxon>
        <taxon>Asparagales</taxon>
        <taxon>Orchidaceae</taxon>
        <taxon>Apostasioideae</taxon>
        <taxon>Apostasia</taxon>
    </lineage>
</organism>
<name>A0A2I0AF43_9ASPA</name>
<evidence type="ECO:0000313" key="3">
    <source>
        <dbReference type="Proteomes" id="UP000236161"/>
    </source>
</evidence>
<keyword evidence="3" id="KW-1185">Reference proteome</keyword>
<protein>
    <submittedName>
        <fullName evidence="2">Uncharacterized protein</fullName>
    </submittedName>
</protein>
<keyword evidence="1" id="KW-0732">Signal</keyword>
<dbReference type="Proteomes" id="UP000236161">
    <property type="component" value="Unassembled WGS sequence"/>
</dbReference>
<sequence length="147" mass="15916">MASVGNVRLCYQAAAGLLLLLLLLIIISGSVEGIQPITIHHLTAAKEMTRACLAAILEHNIGEMLKVEPSDLLKLKEPLAASYVISPDGTIHYLVKFFAVSYFYPQDGGPPALISMLIQATASYTLREARLDPLGNIDGKTLRVELD</sequence>
<reference evidence="2 3" key="1">
    <citation type="journal article" date="2017" name="Nature">
        <title>The Apostasia genome and the evolution of orchids.</title>
        <authorList>
            <person name="Zhang G.Q."/>
            <person name="Liu K.W."/>
            <person name="Li Z."/>
            <person name="Lohaus R."/>
            <person name="Hsiao Y.Y."/>
            <person name="Niu S.C."/>
            <person name="Wang J.Y."/>
            <person name="Lin Y.C."/>
            <person name="Xu Q."/>
            <person name="Chen L.J."/>
            <person name="Yoshida K."/>
            <person name="Fujiwara S."/>
            <person name="Wang Z.W."/>
            <person name="Zhang Y.Q."/>
            <person name="Mitsuda N."/>
            <person name="Wang M."/>
            <person name="Liu G.H."/>
            <person name="Pecoraro L."/>
            <person name="Huang H.X."/>
            <person name="Xiao X.J."/>
            <person name="Lin M."/>
            <person name="Wu X.Y."/>
            <person name="Wu W.L."/>
            <person name="Chen Y.Y."/>
            <person name="Chang S.B."/>
            <person name="Sakamoto S."/>
            <person name="Ohme-Takagi M."/>
            <person name="Yagi M."/>
            <person name="Zeng S.J."/>
            <person name="Shen C.Y."/>
            <person name="Yeh C.M."/>
            <person name="Luo Y.B."/>
            <person name="Tsai W.C."/>
            <person name="Van de Peer Y."/>
            <person name="Liu Z.J."/>
        </authorList>
    </citation>
    <scope>NUCLEOTIDE SEQUENCE [LARGE SCALE GENOMIC DNA]</scope>
    <source>
        <strain evidence="3">cv. Shenzhen</strain>
        <tissue evidence="2">Stem</tissue>
    </source>
</reference>
<proteinExistence type="predicted"/>
<feature type="signal peptide" evidence="1">
    <location>
        <begin position="1"/>
        <end position="33"/>
    </location>
</feature>